<feature type="transmembrane region" description="Helical" evidence="5">
    <location>
        <begin position="40"/>
        <end position="59"/>
    </location>
</feature>
<dbReference type="PANTHER" id="PTHR11662:SF399">
    <property type="entry name" value="FI19708P1-RELATED"/>
    <property type="match status" value="1"/>
</dbReference>
<organism evidence="6 7">
    <name type="scientific">Oedothorax gibbosus</name>
    <dbReference type="NCBI Taxonomy" id="931172"/>
    <lineage>
        <taxon>Eukaryota</taxon>
        <taxon>Metazoa</taxon>
        <taxon>Ecdysozoa</taxon>
        <taxon>Arthropoda</taxon>
        <taxon>Chelicerata</taxon>
        <taxon>Arachnida</taxon>
        <taxon>Araneae</taxon>
        <taxon>Araneomorphae</taxon>
        <taxon>Entelegynae</taxon>
        <taxon>Araneoidea</taxon>
        <taxon>Linyphiidae</taxon>
        <taxon>Erigoninae</taxon>
        <taxon>Oedothorax</taxon>
    </lineage>
</organism>
<dbReference type="AlphaFoldDB" id="A0AAV6U038"/>
<gene>
    <name evidence="6" type="ORF">JTE90_020836</name>
</gene>
<reference evidence="6 7" key="1">
    <citation type="journal article" date="2022" name="Nat. Ecol. Evol.">
        <title>A masculinizing supergene underlies an exaggerated male reproductive morph in a spider.</title>
        <authorList>
            <person name="Hendrickx F."/>
            <person name="De Corte Z."/>
            <person name="Sonet G."/>
            <person name="Van Belleghem S.M."/>
            <person name="Kostlbacher S."/>
            <person name="Vangestel C."/>
        </authorList>
    </citation>
    <scope>NUCLEOTIDE SEQUENCE [LARGE SCALE GENOMIC DNA]</scope>
    <source>
        <strain evidence="6">W744_W776</strain>
    </source>
</reference>
<evidence type="ECO:0000313" key="7">
    <source>
        <dbReference type="Proteomes" id="UP000827092"/>
    </source>
</evidence>
<accession>A0AAV6U038</accession>
<dbReference type="InterPro" id="IPR036259">
    <property type="entry name" value="MFS_trans_sf"/>
</dbReference>
<evidence type="ECO:0000256" key="1">
    <source>
        <dbReference type="ARBA" id="ARBA00004141"/>
    </source>
</evidence>
<dbReference type="GO" id="GO:0022857">
    <property type="term" value="F:transmembrane transporter activity"/>
    <property type="evidence" value="ECO:0007669"/>
    <property type="project" value="TreeGrafter"/>
</dbReference>
<evidence type="ECO:0000256" key="5">
    <source>
        <dbReference type="SAM" id="Phobius"/>
    </source>
</evidence>
<feature type="transmembrane region" description="Helical" evidence="5">
    <location>
        <begin position="137"/>
        <end position="158"/>
    </location>
</feature>
<name>A0AAV6U038_9ARAC</name>
<dbReference type="PANTHER" id="PTHR11662">
    <property type="entry name" value="SOLUTE CARRIER FAMILY 17"/>
    <property type="match status" value="1"/>
</dbReference>
<dbReference type="Proteomes" id="UP000827092">
    <property type="component" value="Unassembled WGS sequence"/>
</dbReference>
<keyword evidence="7" id="KW-1185">Reference proteome</keyword>
<feature type="transmembrane region" description="Helical" evidence="5">
    <location>
        <begin position="79"/>
        <end position="98"/>
    </location>
</feature>
<feature type="transmembrane region" description="Helical" evidence="5">
    <location>
        <begin position="215"/>
        <end position="234"/>
    </location>
</feature>
<protein>
    <submittedName>
        <fullName evidence="6">Uncharacterized protein</fullName>
    </submittedName>
</protein>
<dbReference type="SUPFAM" id="SSF103473">
    <property type="entry name" value="MFS general substrate transporter"/>
    <property type="match status" value="1"/>
</dbReference>
<comment type="subcellular location">
    <subcellularLocation>
        <location evidence="1">Membrane</location>
        <topology evidence="1">Multi-pass membrane protein</topology>
    </subcellularLocation>
</comment>
<evidence type="ECO:0000256" key="4">
    <source>
        <dbReference type="ARBA" id="ARBA00023136"/>
    </source>
</evidence>
<dbReference type="GO" id="GO:0006820">
    <property type="term" value="P:monoatomic anion transport"/>
    <property type="evidence" value="ECO:0007669"/>
    <property type="project" value="TreeGrafter"/>
</dbReference>
<keyword evidence="2 5" id="KW-0812">Transmembrane</keyword>
<feature type="transmembrane region" description="Helical" evidence="5">
    <location>
        <begin position="165"/>
        <end position="187"/>
    </location>
</feature>
<keyword evidence="4 5" id="KW-0472">Membrane</keyword>
<dbReference type="InterPro" id="IPR050382">
    <property type="entry name" value="MFS_Na/Anion_cotransporter"/>
</dbReference>
<keyword evidence="3 5" id="KW-1133">Transmembrane helix</keyword>
<sequence>MWCMLWYAFIKDDSPPEIKFNSESEEKASLKLKDVPFKNIVLSLPLLSLCLVFACPTLLNLSLMDLILFQNILNLEFLGYSSLIMNTVIFIPVAEFLIDKLMSRDKFKTSTIRKVLCAGGLVFHVLFVLLHTIENDITVPLCFYVAFLIMDLTVAGLIPNFLELSACYCVLIMGLVMTVTTVFSRLFDYVSEMTQQDTTSLESENVEYNFLMDQLPVWLTTIIGALLFAVFGSTEEQPWSSRSQPAIELLDDIEKNSKKEVPEEACNPHV</sequence>
<dbReference type="EMBL" id="JAFNEN010000805">
    <property type="protein sequence ID" value="KAG8177198.1"/>
    <property type="molecule type" value="Genomic_DNA"/>
</dbReference>
<dbReference type="GO" id="GO:0016020">
    <property type="term" value="C:membrane"/>
    <property type="evidence" value="ECO:0007669"/>
    <property type="project" value="UniProtKB-SubCell"/>
</dbReference>
<evidence type="ECO:0000256" key="3">
    <source>
        <dbReference type="ARBA" id="ARBA00022989"/>
    </source>
</evidence>
<proteinExistence type="predicted"/>
<comment type="caution">
    <text evidence="6">The sequence shown here is derived from an EMBL/GenBank/DDBJ whole genome shotgun (WGS) entry which is preliminary data.</text>
</comment>
<evidence type="ECO:0000256" key="2">
    <source>
        <dbReference type="ARBA" id="ARBA00022692"/>
    </source>
</evidence>
<feature type="transmembrane region" description="Helical" evidence="5">
    <location>
        <begin position="110"/>
        <end position="131"/>
    </location>
</feature>
<evidence type="ECO:0000313" key="6">
    <source>
        <dbReference type="EMBL" id="KAG8177198.1"/>
    </source>
</evidence>